<evidence type="ECO:0000313" key="3">
    <source>
        <dbReference type="Proteomes" id="UP000294239"/>
    </source>
</evidence>
<keyword evidence="2" id="KW-0808">Transferase</keyword>
<protein>
    <submittedName>
        <fullName evidence="2">SAM-dependent methyltransferase</fullName>
    </submittedName>
</protein>
<dbReference type="SUPFAM" id="SSF53335">
    <property type="entry name" value="S-adenosyl-L-methionine-dependent methyltransferases"/>
    <property type="match status" value="1"/>
</dbReference>
<proteinExistence type="predicted"/>
<dbReference type="GO" id="GO:0008168">
    <property type="term" value="F:methyltransferase activity"/>
    <property type="evidence" value="ECO:0007669"/>
    <property type="project" value="UniProtKB-KW"/>
</dbReference>
<feature type="domain" description="Methyltransferase type 11" evidence="1">
    <location>
        <begin position="124"/>
        <end position="171"/>
    </location>
</feature>
<reference evidence="2 3" key="1">
    <citation type="submission" date="2019-02" db="EMBL/GenBank/DDBJ databases">
        <title>Current taxonomic status of genus Agrobacterium and description of Agrobacterium cavarae sp. nov. isolated from maize roots.</title>
        <authorList>
            <person name="Flores-Felix J.D."/>
            <person name="Menendez E."/>
            <person name="Ramirez-Bahena M.H."/>
            <person name="Garcia-Fraile P."/>
            <person name="Velazquez E."/>
        </authorList>
    </citation>
    <scope>NUCLEOTIDE SEQUENCE [LARGE SCALE GENOMIC DNA]</scope>
    <source>
        <strain evidence="2 3">RZME10</strain>
    </source>
</reference>
<dbReference type="GeneID" id="301040772"/>
<name>A0ABY1YB45_9HYPH</name>
<keyword evidence="3" id="KW-1185">Reference proteome</keyword>
<evidence type="ECO:0000313" key="2">
    <source>
        <dbReference type="EMBL" id="TBN15039.1"/>
    </source>
</evidence>
<dbReference type="EMBL" id="SISF01000025">
    <property type="protein sequence ID" value="TBN15039.1"/>
    <property type="molecule type" value="Genomic_DNA"/>
</dbReference>
<dbReference type="Gene3D" id="3.40.50.150">
    <property type="entry name" value="Vaccinia Virus protein VP39"/>
    <property type="match status" value="1"/>
</dbReference>
<dbReference type="Proteomes" id="UP000294239">
    <property type="component" value="Unassembled WGS sequence"/>
</dbReference>
<accession>A0ABY1YB45</accession>
<keyword evidence="2" id="KW-0489">Methyltransferase</keyword>
<comment type="caution">
    <text evidence="2">The sequence shown here is derived from an EMBL/GenBank/DDBJ whole genome shotgun (WGS) entry which is preliminary data.</text>
</comment>
<dbReference type="InterPro" id="IPR013216">
    <property type="entry name" value="Methyltransf_11"/>
</dbReference>
<evidence type="ECO:0000259" key="1">
    <source>
        <dbReference type="Pfam" id="PF08241"/>
    </source>
</evidence>
<dbReference type="InterPro" id="IPR029063">
    <property type="entry name" value="SAM-dependent_MTases_sf"/>
</dbReference>
<dbReference type="GO" id="GO:0032259">
    <property type="term" value="P:methylation"/>
    <property type="evidence" value="ECO:0007669"/>
    <property type="project" value="UniProtKB-KW"/>
</dbReference>
<organism evidence="2 3">
    <name type="scientific">Agrobacterium cavarae</name>
    <dbReference type="NCBI Taxonomy" id="2528239"/>
    <lineage>
        <taxon>Bacteria</taxon>
        <taxon>Pseudomonadati</taxon>
        <taxon>Pseudomonadota</taxon>
        <taxon>Alphaproteobacteria</taxon>
        <taxon>Hyphomicrobiales</taxon>
        <taxon>Rhizobiaceae</taxon>
        <taxon>Rhizobium/Agrobacterium group</taxon>
        <taxon>Agrobacterium</taxon>
    </lineage>
</organism>
<dbReference type="RefSeq" id="WP_130977459.1">
    <property type="nucleotide sequence ID" value="NZ_JAQIJI010000004.1"/>
</dbReference>
<dbReference type="Pfam" id="PF08241">
    <property type="entry name" value="Methyltransf_11"/>
    <property type="match status" value="1"/>
</dbReference>
<gene>
    <name evidence="2" type="ORF">EYC79_06190</name>
</gene>
<sequence length="257" mass="29796">MNRKLAYELRRYIPVSIANRLARYRRMFQVLREFNGRHKRECPICGYKGFFYAVGVPLRFDAACSQCSSVERHRQHHLLTKKHPDWIDGAEILHFGAERCFVPEYKSRASRYVMADAVPTREETQVDIQKIQYPDNTFDTVICHQILEHVVDDSAAMRELHRVVRPSGRVLLTTPVVAKWKSSLVDIGTSDAKTRDLLFGQSDHLRYYGADFKDSLQRVGFEIDEYIAQEPDVSKYSLVRGETIYVATKSDPSLRLH</sequence>